<dbReference type="Proteomes" id="UP000475582">
    <property type="component" value="Unassembled WGS sequence"/>
</dbReference>
<dbReference type="EMBL" id="WNKY01000010">
    <property type="protein sequence ID" value="MTV38202.1"/>
    <property type="molecule type" value="Genomic_DNA"/>
</dbReference>
<name>A0A6L6PGT1_9BURK</name>
<dbReference type="Pfam" id="PF17782">
    <property type="entry name" value="WHD_DprA"/>
    <property type="match status" value="1"/>
</dbReference>
<evidence type="ECO:0000259" key="3">
    <source>
        <dbReference type="Pfam" id="PF17782"/>
    </source>
</evidence>
<keyword evidence="5" id="KW-1185">Reference proteome</keyword>
<dbReference type="SUPFAM" id="SSF102405">
    <property type="entry name" value="MCP/YpsA-like"/>
    <property type="match status" value="1"/>
</dbReference>
<dbReference type="PANTHER" id="PTHR43022">
    <property type="entry name" value="PROTEIN SMF"/>
    <property type="match status" value="1"/>
</dbReference>
<dbReference type="PANTHER" id="PTHR43022:SF1">
    <property type="entry name" value="PROTEIN SMF"/>
    <property type="match status" value="1"/>
</dbReference>
<dbReference type="InterPro" id="IPR010994">
    <property type="entry name" value="RuvA_2-like"/>
</dbReference>
<dbReference type="NCBIfam" id="TIGR00732">
    <property type="entry name" value="dprA"/>
    <property type="match status" value="1"/>
</dbReference>
<reference evidence="4 5" key="1">
    <citation type="submission" date="2019-11" db="EMBL/GenBank/DDBJ databases">
        <title>Type strains purchased from KCTC, JCM and DSMZ.</title>
        <authorList>
            <person name="Lu H."/>
        </authorList>
    </citation>
    <scope>NUCLEOTIDE SEQUENCE [LARGE SCALE GENOMIC DNA]</scope>
    <source>
        <strain evidence="4 5">KCTC 22382</strain>
    </source>
</reference>
<dbReference type="InterPro" id="IPR003488">
    <property type="entry name" value="DprA"/>
</dbReference>
<dbReference type="Gene3D" id="1.10.150.20">
    <property type="entry name" value="5' to 3' exonuclease, C-terminal subdomain"/>
    <property type="match status" value="1"/>
</dbReference>
<protein>
    <submittedName>
        <fullName evidence="4">DNA-protecting protein DprA</fullName>
    </submittedName>
</protein>
<proteinExistence type="inferred from homology"/>
<dbReference type="InterPro" id="IPR057666">
    <property type="entry name" value="DrpA_SLOG"/>
</dbReference>
<dbReference type="Gene3D" id="3.40.50.450">
    <property type="match status" value="1"/>
</dbReference>
<dbReference type="AlphaFoldDB" id="A0A6L6PGT1"/>
<evidence type="ECO:0000313" key="5">
    <source>
        <dbReference type="Proteomes" id="UP000475582"/>
    </source>
</evidence>
<comment type="caution">
    <text evidence="4">The sequence shown here is derived from an EMBL/GenBank/DDBJ whole genome shotgun (WGS) entry which is preliminary data.</text>
</comment>
<dbReference type="InterPro" id="IPR041614">
    <property type="entry name" value="DprA_WH"/>
</dbReference>
<evidence type="ECO:0000313" key="4">
    <source>
        <dbReference type="EMBL" id="MTV38202.1"/>
    </source>
</evidence>
<dbReference type="Gene3D" id="1.10.10.10">
    <property type="entry name" value="Winged helix-like DNA-binding domain superfamily/Winged helix DNA-binding domain"/>
    <property type="match status" value="1"/>
</dbReference>
<evidence type="ECO:0000259" key="2">
    <source>
        <dbReference type="Pfam" id="PF02481"/>
    </source>
</evidence>
<gene>
    <name evidence="4" type="primary">dprA</name>
    <name evidence="4" type="ORF">GM676_11505</name>
</gene>
<organism evidence="4 5">
    <name type="scientific">Duganella radicis</name>
    <dbReference type="NCBI Taxonomy" id="551988"/>
    <lineage>
        <taxon>Bacteria</taxon>
        <taxon>Pseudomonadati</taxon>
        <taxon>Pseudomonadota</taxon>
        <taxon>Betaproteobacteria</taxon>
        <taxon>Burkholderiales</taxon>
        <taxon>Oxalobacteraceae</taxon>
        <taxon>Telluria group</taxon>
        <taxon>Duganella</taxon>
    </lineage>
</organism>
<dbReference type="InterPro" id="IPR036388">
    <property type="entry name" value="WH-like_DNA-bd_sf"/>
</dbReference>
<evidence type="ECO:0000256" key="1">
    <source>
        <dbReference type="ARBA" id="ARBA00006525"/>
    </source>
</evidence>
<dbReference type="Pfam" id="PF02481">
    <property type="entry name" value="DNA_processg_A"/>
    <property type="match status" value="1"/>
</dbReference>
<comment type="similarity">
    <text evidence="1">Belongs to the DprA/Smf family.</text>
</comment>
<sequence>MQATESPAELTWPELAGWLRLQQADGVGLLTAHKLLECFGTPAAIFEASRAQLLEIVTPRQADALLSPLRARRADTPLAAAFGSSDAAAGSHGAALPAAGQGWVEAQLDAMLAWQAQPGHRLLPFGHPLYPEYLSQIVAAPLLLFVKGRLDLLANRAVAVVGSRNASRQGMLNAERMAQTLSDAGVTVVSGLALGIDAAAHLGGLSGPGGTVAVLGTGIDRIYPARNAALARRIAEEGCLISECALGTPPTRDNFPRRNRIISGLSRGVLVVEAAEKSGSLITARLAAGQGRDVYAVPGSIHATLSKGCHELIREGARLVESGADVLADMQLLADGQAGARAALDDSFVDRVLDAMGDDPVQADVLAEHLNQPAGELQGQLLALELAGLLERLPGGMFQRLRA</sequence>
<feature type="domain" description="DprA winged helix" evidence="3">
    <location>
        <begin position="350"/>
        <end position="396"/>
    </location>
</feature>
<dbReference type="RefSeq" id="WP_371866199.1">
    <property type="nucleotide sequence ID" value="NZ_WNKY01000010.1"/>
</dbReference>
<dbReference type="GO" id="GO:0009294">
    <property type="term" value="P:DNA-mediated transformation"/>
    <property type="evidence" value="ECO:0007669"/>
    <property type="project" value="InterPro"/>
</dbReference>
<dbReference type="SUPFAM" id="SSF47781">
    <property type="entry name" value="RuvA domain 2-like"/>
    <property type="match status" value="1"/>
</dbReference>
<accession>A0A6L6PGT1</accession>
<feature type="domain" description="Smf/DprA SLOG" evidence="2">
    <location>
        <begin position="123"/>
        <end position="330"/>
    </location>
</feature>